<evidence type="ECO:0000259" key="4">
    <source>
        <dbReference type="PROSITE" id="PS01124"/>
    </source>
</evidence>
<sequence>MDALTRMIQMTRPQAGLDLRCQLSGSFEIPHEPAPPGTVPFHLILAGSCRIATDKGVLTARAGDFILFPRGGAHVIRDYDTQGEDGAMRMRYDGMLPLRRAGKGKVGSDLLCGHFTHASEAGELLFKTLPDRLHVSLTDEEAPESLQAVVALMRQEASAASPGALAIVTALSHTLLVLALRRYNERPDRDASILAVMADARLGASAKAVLDAPGQPWTIEALGKLAAMSRASYARRFQQASGMTVFDFLTRVRMAVACELLRTTRRKVGDICFEVGYQSEAAFGKAFKLQMGELPGQYRRRHA</sequence>
<keyword evidence="6" id="KW-1185">Reference proteome</keyword>
<dbReference type="SUPFAM" id="SSF46689">
    <property type="entry name" value="Homeodomain-like"/>
    <property type="match status" value="1"/>
</dbReference>
<dbReference type="InterPro" id="IPR018062">
    <property type="entry name" value="HTH_AraC-typ_CS"/>
</dbReference>
<dbReference type="InterPro" id="IPR018060">
    <property type="entry name" value="HTH_AraC"/>
</dbReference>
<evidence type="ECO:0000256" key="1">
    <source>
        <dbReference type="ARBA" id="ARBA00023015"/>
    </source>
</evidence>
<dbReference type="PROSITE" id="PS01124">
    <property type="entry name" value="HTH_ARAC_FAMILY_2"/>
    <property type="match status" value="1"/>
</dbReference>
<reference evidence="5 6" key="1">
    <citation type="submission" date="2019-11" db="EMBL/GenBank/DDBJ databases">
        <title>Type strains purchased from KCTC, JCM and DSMZ.</title>
        <authorList>
            <person name="Lu H."/>
        </authorList>
    </citation>
    <scope>NUCLEOTIDE SEQUENCE [LARGE SCALE GENOMIC DNA]</scope>
    <source>
        <strain evidence="5 6">JCM 31587</strain>
    </source>
</reference>
<feature type="domain" description="HTH araC/xylS-type" evidence="4">
    <location>
        <begin position="215"/>
        <end position="301"/>
    </location>
</feature>
<comment type="caution">
    <text evidence="5">The sequence shown here is derived from an EMBL/GenBank/DDBJ whole genome shotgun (WGS) entry which is preliminary data.</text>
</comment>
<evidence type="ECO:0000313" key="6">
    <source>
        <dbReference type="Proteomes" id="UP000472320"/>
    </source>
</evidence>
<evidence type="ECO:0000256" key="3">
    <source>
        <dbReference type="ARBA" id="ARBA00023163"/>
    </source>
</evidence>
<dbReference type="PANTHER" id="PTHR11019">
    <property type="entry name" value="HTH-TYPE TRANSCRIPTIONAL REGULATOR NIMR"/>
    <property type="match status" value="1"/>
</dbReference>
<evidence type="ECO:0000256" key="2">
    <source>
        <dbReference type="ARBA" id="ARBA00023125"/>
    </source>
</evidence>
<dbReference type="SMART" id="SM00342">
    <property type="entry name" value="HTH_ARAC"/>
    <property type="match status" value="1"/>
</dbReference>
<dbReference type="Pfam" id="PF12852">
    <property type="entry name" value="Cupin_6"/>
    <property type="match status" value="1"/>
</dbReference>
<proteinExistence type="predicted"/>
<dbReference type="Gene3D" id="1.10.10.60">
    <property type="entry name" value="Homeodomain-like"/>
    <property type="match status" value="2"/>
</dbReference>
<dbReference type="InterPro" id="IPR009057">
    <property type="entry name" value="Homeodomain-like_sf"/>
</dbReference>
<keyword evidence="3" id="KW-0804">Transcription</keyword>
<dbReference type="GO" id="GO:0043565">
    <property type="term" value="F:sequence-specific DNA binding"/>
    <property type="evidence" value="ECO:0007669"/>
    <property type="project" value="InterPro"/>
</dbReference>
<dbReference type="RefSeq" id="WP_155453246.1">
    <property type="nucleotide sequence ID" value="NZ_WNKX01000004.1"/>
</dbReference>
<dbReference type="PANTHER" id="PTHR11019:SF159">
    <property type="entry name" value="TRANSCRIPTIONAL REGULATOR-RELATED"/>
    <property type="match status" value="1"/>
</dbReference>
<organism evidence="5 6">
    <name type="scientific">Massilia eburnea</name>
    <dbReference type="NCBI Taxonomy" id="1776165"/>
    <lineage>
        <taxon>Bacteria</taxon>
        <taxon>Pseudomonadati</taxon>
        <taxon>Pseudomonadota</taxon>
        <taxon>Betaproteobacteria</taxon>
        <taxon>Burkholderiales</taxon>
        <taxon>Oxalobacteraceae</taxon>
        <taxon>Telluria group</taxon>
        <taxon>Massilia</taxon>
    </lineage>
</organism>
<dbReference type="CDD" id="cd06995">
    <property type="entry name" value="cupin_YkgD-like_N"/>
    <property type="match status" value="1"/>
</dbReference>
<dbReference type="AlphaFoldDB" id="A0A6L6QDT0"/>
<protein>
    <submittedName>
        <fullName evidence="5">Helix-turn-helix domain-containing protein</fullName>
    </submittedName>
</protein>
<dbReference type="InterPro" id="IPR032783">
    <property type="entry name" value="AraC_lig"/>
</dbReference>
<evidence type="ECO:0000313" key="5">
    <source>
        <dbReference type="EMBL" id="MTW10291.1"/>
    </source>
</evidence>
<keyword evidence="1" id="KW-0805">Transcription regulation</keyword>
<dbReference type="Proteomes" id="UP000472320">
    <property type="component" value="Unassembled WGS sequence"/>
</dbReference>
<keyword evidence="2" id="KW-0238">DNA-binding</keyword>
<dbReference type="GO" id="GO:0003700">
    <property type="term" value="F:DNA-binding transcription factor activity"/>
    <property type="evidence" value="ECO:0007669"/>
    <property type="project" value="InterPro"/>
</dbReference>
<accession>A0A6L6QDT0</accession>
<gene>
    <name evidence="5" type="ORF">GM658_06705</name>
</gene>
<dbReference type="OrthoDB" id="9789899at2"/>
<dbReference type="PROSITE" id="PS00041">
    <property type="entry name" value="HTH_ARAC_FAMILY_1"/>
    <property type="match status" value="1"/>
</dbReference>
<dbReference type="EMBL" id="WNKX01000004">
    <property type="protein sequence ID" value="MTW10291.1"/>
    <property type="molecule type" value="Genomic_DNA"/>
</dbReference>
<name>A0A6L6QDT0_9BURK</name>
<dbReference type="Pfam" id="PF12833">
    <property type="entry name" value="HTH_18"/>
    <property type="match status" value="1"/>
</dbReference>